<name>E0SAW0_DICD3</name>
<dbReference type="HOGENOM" id="CLU_2600430_0_0_6"/>
<dbReference type="KEGG" id="ddd:Dda3937_01615"/>
<gene>
    <name evidence="1" type="ordered locus">Dda3937_01615</name>
</gene>
<keyword evidence="2" id="KW-1185">Reference proteome</keyword>
<dbReference type="AlphaFoldDB" id="E0SAW0"/>
<accession>E0SAW0</accession>
<reference evidence="1 2" key="1">
    <citation type="journal article" date="2011" name="J. Bacteriol.">
        <title>Genome sequence of the plant-pathogenic bacterium Dickeya dadantii 3937.</title>
        <authorList>
            <person name="Glasner J.D."/>
            <person name="Yang C.H."/>
            <person name="Reverchon S."/>
            <person name="Hugouvieux-Cotte-Pattat N."/>
            <person name="Condemine G."/>
            <person name="Bohin J.P."/>
            <person name="Van Gijsegem F."/>
            <person name="Yang S."/>
            <person name="Franza T."/>
            <person name="Expert D."/>
            <person name="Plunkett G. III"/>
            <person name="San Francisco M.J."/>
            <person name="Charkowski A.O."/>
            <person name="Py B."/>
            <person name="Bell K."/>
            <person name="Rauscher L."/>
            <person name="Rodriguez-Palenzuela P."/>
            <person name="Toussaint A."/>
            <person name="Holeva M.C."/>
            <person name="He S.Y."/>
            <person name="Douet V."/>
            <person name="Boccara M."/>
            <person name="Blanco C."/>
            <person name="Toth I."/>
            <person name="Anderson B.D."/>
            <person name="Biehl B.S."/>
            <person name="Mau B."/>
            <person name="Flynn S.M."/>
            <person name="Barras F."/>
            <person name="Lindeberg M."/>
            <person name="Birch P.R."/>
            <person name="Tsuyumu S."/>
            <person name="Shi X."/>
            <person name="Hibbing M."/>
            <person name="Yap M.N."/>
            <person name="Carpentier M."/>
            <person name="Dassa E."/>
            <person name="Umehara M."/>
            <person name="Kim J.F."/>
            <person name="Rusch M."/>
            <person name="Soni P."/>
            <person name="Mayhew G.F."/>
            <person name="Fouts D.E."/>
            <person name="Gill S.R."/>
            <person name="Blattner F.R."/>
            <person name="Keen N.T."/>
            <person name="Perna N.T."/>
        </authorList>
    </citation>
    <scope>NUCLEOTIDE SEQUENCE [LARGE SCALE GENOMIC DNA]</scope>
    <source>
        <strain evidence="1 2">3937</strain>
    </source>
</reference>
<evidence type="ECO:0000313" key="1">
    <source>
        <dbReference type="EMBL" id="ADM98341.1"/>
    </source>
</evidence>
<dbReference type="Proteomes" id="UP000006859">
    <property type="component" value="Chromosome"/>
</dbReference>
<proteinExistence type="predicted"/>
<dbReference type="EMBL" id="CP002038">
    <property type="protein sequence ID" value="ADM98341.1"/>
    <property type="molecule type" value="Genomic_DNA"/>
</dbReference>
<dbReference type="STRING" id="198628.Dda3937_01615"/>
<protein>
    <submittedName>
        <fullName evidence="1">Uncharacterized protein</fullName>
    </submittedName>
</protein>
<sequence>MCNRQAKARQKAKKSMRGGPQTATIVLIVMGKFLYNAPLFSLDCNPEKPCRPVRRPRVAANWRVKQGTGGGVKGHRNAY</sequence>
<evidence type="ECO:0000313" key="2">
    <source>
        <dbReference type="Proteomes" id="UP000006859"/>
    </source>
</evidence>
<organism evidence="1 2">
    <name type="scientific">Dickeya dadantii (strain 3937)</name>
    <name type="common">Erwinia chrysanthemi (strain 3937)</name>
    <dbReference type="NCBI Taxonomy" id="198628"/>
    <lineage>
        <taxon>Bacteria</taxon>
        <taxon>Pseudomonadati</taxon>
        <taxon>Pseudomonadota</taxon>
        <taxon>Gammaproteobacteria</taxon>
        <taxon>Enterobacterales</taxon>
        <taxon>Pectobacteriaceae</taxon>
        <taxon>Dickeya</taxon>
    </lineage>
</organism>